<dbReference type="SUPFAM" id="SSF140459">
    <property type="entry name" value="PE/PPE dimer-like"/>
    <property type="match status" value="1"/>
</dbReference>
<feature type="domain" description="PE" evidence="1">
    <location>
        <begin position="1"/>
        <end position="40"/>
    </location>
</feature>
<reference evidence="2 3" key="1">
    <citation type="submission" date="2014-01" db="EMBL/GenBank/DDBJ databases">
        <authorList>
            <person name="Dobos K."/>
            <person name="Lenaerts A."/>
            <person name="Ordway D."/>
            <person name="DeGroote M.A."/>
            <person name="Parker T."/>
            <person name="Sizemore C."/>
            <person name="Tallon L.J."/>
            <person name="Sadzewicz L.K."/>
            <person name="Sengamalay N."/>
            <person name="Fraser C.M."/>
            <person name="Hine E."/>
            <person name="Shefchek K.A."/>
            <person name="Das S.P."/>
            <person name="Tettelin H."/>
        </authorList>
    </citation>
    <scope>NUCLEOTIDE SEQUENCE [LARGE SCALE GENOMIC DNA]</scope>
    <source>
        <strain evidence="2 3">Harvey</strain>
    </source>
</reference>
<dbReference type="InterPro" id="IPR038332">
    <property type="entry name" value="PPE_sf"/>
</dbReference>
<keyword evidence="3" id="KW-1185">Reference proteome</keyword>
<dbReference type="Proteomes" id="UP000020681">
    <property type="component" value="Unassembled WGS sequence"/>
</dbReference>
<evidence type="ECO:0000313" key="3">
    <source>
        <dbReference type="Proteomes" id="UP000020681"/>
    </source>
</evidence>
<accession>A0ABN0R1P4</accession>
<evidence type="ECO:0000313" key="2">
    <source>
        <dbReference type="EMBL" id="EUA90998.1"/>
    </source>
</evidence>
<dbReference type="Gene3D" id="1.10.287.850">
    <property type="entry name" value="HP0062-like domain"/>
    <property type="match status" value="1"/>
</dbReference>
<comment type="caution">
    <text evidence="2">The sequence shown here is derived from an EMBL/GenBank/DDBJ whole genome shotgun (WGS) entry which is preliminary data.</text>
</comment>
<gene>
    <name evidence="2" type="ORF">I551_2614</name>
</gene>
<name>A0ABN0R1P4_MYCUL</name>
<dbReference type="Pfam" id="PF00934">
    <property type="entry name" value="PE"/>
    <property type="match status" value="1"/>
</dbReference>
<proteinExistence type="predicted"/>
<organism evidence="2 3">
    <name type="scientific">Mycobacterium ulcerans str. Harvey</name>
    <dbReference type="NCBI Taxonomy" id="1299332"/>
    <lineage>
        <taxon>Bacteria</taxon>
        <taxon>Bacillati</taxon>
        <taxon>Actinomycetota</taxon>
        <taxon>Actinomycetes</taxon>
        <taxon>Mycobacteriales</taxon>
        <taxon>Mycobacteriaceae</taxon>
        <taxon>Mycobacterium</taxon>
        <taxon>Mycobacterium ulcerans group</taxon>
    </lineage>
</organism>
<evidence type="ECO:0000259" key="1">
    <source>
        <dbReference type="Pfam" id="PF00934"/>
    </source>
</evidence>
<dbReference type="InterPro" id="IPR000084">
    <property type="entry name" value="PE-PGRS_N"/>
</dbReference>
<sequence length="60" mass="6454">MYVVPNTVAAAAGDLASIRSALSEATAAAGRRLTCWLPAATRYRRRSRSYLAPTARNSRS</sequence>
<dbReference type="EMBL" id="JAOL01000097">
    <property type="protein sequence ID" value="EUA90998.1"/>
    <property type="molecule type" value="Genomic_DNA"/>
</dbReference>
<protein>
    <submittedName>
        <fullName evidence="2">PE family protein</fullName>
    </submittedName>
</protein>